<evidence type="ECO:0000313" key="3">
    <source>
        <dbReference type="Proteomes" id="UP001221566"/>
    </source>
</evidence>
<reference evidence="2 3" key="1">
    <citation type="submission" date="2023-01" db="EMBL/GenBank/DDBJ databases">
        <title>Novel species of the genus Vogesella isolated from rivers.</title>
        <authorList>
            <person name="Lu H."/>
        </authorList>
    </citation>
    <scope>NUCLEOTIDE SEQUENCE [LARGE SCALE GENOMIC DNA]</scope>
    <source>
        <strain evidence="2 3">SH7W</strain>
    </source>
</reference>
<dbReference type="GO" id="GO:0061711">
    <property type="term" value="F:tRNA N(6)-L-threonylcarbamoyladenine synthase activity"/>
    <property type="evidence" value="ECO:0007669"/>
    <property type="project" value="UniProtKB-EC"/>
</dbReference>
<keyword evidence="3" id="KW-1185">Reference proteome</keyword>
<keyword evidence="2" id="KW-0808">Transferase</keyword>
<keyword evidence="2" id="KW-0012">Acyltransferase</keyword>
<dbReference type="Proteomes" id="UP001221566">
    <property type="component" value="Unassembled WGS sequence"/>
</dbReference>
<proteinExistence type="predicted"/>
<dbReference type="EMBL" id="JAQQKY010000006">
    <property type="protein sequence ID" value="MDC7691347.1"/>
    <property type="molecule type" value="Genomic_DNA"/>
</dbReference>
<dbReference type="RefSeq" id="WP_272803388.1">
    <property type="nucleotide sequence ID" value="NZ_JAQQKY010000006.1"/>
</dbReference>
<name>A0ABT5I5N6_VOGIN</name>
<accession>A0ABT5I5N6</accession>
<protein>
    <submittedName>
        <fullName evidence="2">tRNA (Adenosine(37)-N6)-threonylcarbamoyltransferase complex dimerization subunit type 1 TsaB</fullName>
        <ecNumber evidence="2">2.3.1.234</ecNumber>
    </submittedName>
</protein>
<organism evidence="2 3">
    <name type="scientific">Vogesella indigofera</name>
    <name type="common">Pseudomonas indigofera</name>
    <dbReference type="NCBI Taxonomy" id="45465"/>
    <lineage>
        <taxon>Bacteria</taxon>
        <taxon>Pseudomonadati</taxon>
        <taxon>Pseudomonadota</taxon>
        <taxon>Betaproteobacteria</taxon>
        <taxon>Neisseriales</taxon>
        <taxon>Chromobacteriaceae</taxon>
        <taxon>Vogesella</taxon>
    </lineage>
</organism>
<sequence>MKYLAIDTSNTHVSIAVAVDERFFSATLPVVNGHSEETLPLIQRLLADSGIGLAELDGIIYGQGPGAFTGLRIGCGIAQGLALAHDLPLIPVPTLDVIAFQSGAPAVQVVMDARMNEVYTASYRDGVAQTPITLQARGELTVPSDIPVLAGDCAQELTCLGKTVYELRPDAASYIRLVRRGGYAAVAPEAAGLLYIRDKVALTAAEQQARKHG</sequence>
<dbReference type="Pfam" id="PF00814">
    <property type="entry name" value="TsaD"/>
    <property type="match status" value="1"/>
</dbReference>
<evidence type="ECO:0000259" key="1">
    <source>
        <dbReference type="Pfam" id="PF00814"/>
    </source>
</evidence>
<comment type="caution">
    <text evidence="2">The sequence shown here is derived from an EMBL/GenBank/DDBJ whole genome shotgun (WGS) entry which is preliminary data.</text>
</comment>
<evidence type="ECO:0000313" key="2">
    <source>
        <dbReference type="EMBL" id="MDC7691347.1"/>
    </source>
</evidence>
<dbReference type="SUPFAM" id="SSF53067">
    <property type="entry name" value="Actin-like ATPase domain"/>
    <property type="match status" value="2"/>
</dbReference>
<dbReference type="CDD" id="cd24032">
    <property type="entry name" value="ASKHA_NBD_TsaB"/>
    <property type="match status" value="1"/>
</dbReference>
<dbReference type="PANTHER" id="PTHR11735">
    <property type="entry name" value="TRNA N6-ADENOSINE THREONYLCARBAMOYLTRANSFERASE"/>
    <property type="match status" value="1"/>
</dbReference>
<feature type="domain" description="Gcp-like" evidence="1">
    <location>
        <begin position="33"/>
        <end position="125"/>
    </location>
</feature>
<gene>
    <name evidence="2" type="primary">tsaB</name>
    <name evidence="2" type="ORF">PQU93_11195</name>
</gene>
<dbReference type="NCBIfam" id="TIGR03725">
    <property type="entry name" value="T6A_YeaZ"/>
    <property type="match status" value="1"/>
</dbReference>
<dbReference type="InterPro" id="IPR022496">
    <property type="entry name" value="T6A_TsaB"/>
</dbReference>
<dbReference type="PANTHER" id="PTHR11735:SF11">
    <property type="entry name" value="TRNA THREONYLCARBAMOYLADENOSINE BIOSYNTHESIS PROTEIN TSAB"/>
    <property type="match status" value="1"/>
</dbReference>
<dbReference type="EC" id="2.3.1.234" evidence="2"/>
<dbReference type="InterPro" id="IPR043129">
    <property type="entry name" value="ATPase_NBD"/>
</dbReference>
<dbReference type="InterPro" id="IPR000905">
    <property type="entry name" value="Gcp-like_dom"/>
</dbReference>
<dbReference type="Gene3D" id="3.30.420.40">
    <property type="match status" value="2"/>
</dbReference>